<organism evidence="2 3">
    <name type="scientific">Micromonospora andamanensis</name>
    <dbReference type="NCBI Taxonomy" id="1287068"/>
    <lineage>
        <taxon>Bacteria</taxon>
        <taxon>Bacillati</taxon>
        <taxon>Actinomycetota</taxon>
        <taxon>Actinomycetes</taxon>
        <taxon>Micromonosporales</taxon>
        <taxon>Micromonosporaceae</taxon>
        <taxon>Micromonospora</taxon>
    </lineage>
</organism>
<name>A0ABQ4HYL9_9ACTN</name>
<evidence type="ECO:0008006" key="4">
    <source>
        <dbReference type="Google" id="ProtNLM"/>
    </source>
</evidence>
<protein>
    <recommendedName>
        <fullName evidence="4">Phage portal protein</fullName>
    </recommendedName>
</protein>
<reference evidence="2 3" key="1">
    <citation type="submission" date="2021-01" db="EMBL/GenBank/DDBJ databases">
        <title>Whole genome shotgun sequence of Verrucosispora andamanensis NBRC 109075.</title>
        <authorList>
            <person name="Komaki H."/>
            <person name="Tamura T."/>
        </authorList>
    </citation>
    <scope>NUCLEOTIDE SEQUENCE [LARGE SCALE GENOMIC DNA]</scope>
    <source>
        <strain evidence="2 3">NBRC 109075</strain>
    </source>
</reference>
<comment type="caution">
    <text evidence="2">The sequence shown here is derived from an EMBL/GenBank/DDBJ whole genome shotgun (WGS) entry which is preliminary data.</text>
</comment>
<dbReference type="EMBL" id="BOOZ01000024">
    <property type="protein sequence ID" value="GIJ10740.1"/>
    <property type="molecule type" value="Genomic_DNA"/>
</dbReference>
<evidence type="ECO:0000313" key="2">
    <source>
        <dbReference type="EMBL" id="GIJ10740.1"/>
    </source>
</evidence>
<sequence length="524" mass="57076">MPIPTGGTWPPPAHAPAYSAYRTWDAWYVGDPAELVKVYTERPAAKVRPSQLAGGVVGMLSRFLWGTPPRAGQRDTRLHVPVPADLAATSAGLLFAEPPALACDNTAAQEAVDRLIEHGLYTVLRHGAEIGSTLGDVYLRPVIDRDVAADRAIATAVPADAAIPVIRWGRLLEVTFWSTVYESSGTVLRLLEHHDVINGAGRITYALHQGTDQELGRPIPLTEHPDVAHLAELLDETGSQPTGLDRLDVVRIPNAGPQRLWRKLGPLKYHGRSDMDGNEPLFDRIDEVWTSWMQDIRLGRGRITVPEYMLQSNGPGQGAVWDADREVYSAINAMPGQQAGTGLTVSQFAIRTAEHKATLDELMQTAMRHAGLSAQTLGDEGDVAMTATEAQSRERQTFVSRGDRVTTWAPALAEYVELHLALERAHFAGPEEERPNVEFGDSITESPEQVARTVQLLDAATAVSVETKVRMVHPDWDDDQVREEVDKIRGDQPAPIEVGGALGALAGNQPNRAEGDEEPPPAEE</sequence>
<gene>
    <name evidence="2" type="ORF">Van01_39540</name>
</gene>
<feature type="compositionally biased region" description="Acidic residues" evidence="1">
    <location>
        <begin position="515"/>
        <end position="524"/>
    </location>
</feature>
<accession>A0ABQ4HYL9</accession>
<dbReference type="Pfam" id="PF05133">
    <property type="entry name" value="SPP1_portal"/>
    <property type="match status" value="1"/>
</dbReference>
<dbReference type="Proteomes" id="UP000647017">
    <property type="component" value="Unassembled WGS sequence"/>
</dbReference>
<keyword evidence="3" id="KW-1185">Reference proteome</keyword>
<evidence type="ECO:0000256" key="1">
    <source>
        <dbReference type="SAM" id="MobiDB-lite"/>
    </source>
</evidence>
<dbReference type="InterPro" id="IPR021145">
    <property type="entry name" value="Portal_protein_SPP1_Gp6-like"/>
</dbReference>
<dbReference type="RefSeq" id="WP_204009382.1">
    <property type="nucleotide sequence ID" value="NZ_BOOZ01000024.1"/>
</dbReference>
<evidence type="ECO:0000313" key="3">
    <source>
        <dbReference type="Proteomes" id="UP000647017"/>
    </source>
</evidence>
<proteinExistence type="predicted"/>
<feature type="region of interest" description="Disordered" evidence="1">
    <location>
        <begin position="488"/>
        <end position="524"/>
    </location>
</feature>